<reference evidence="1 2" key="1">
    <citation type="submission" date="2019-11" db="EMBL/GenBank/DDBJ databases">
        <title>Genome sequences of 17 halophilic strains isolated from different environments.</title>
        <authorList>
            <person name="Furrow R.E."/>
        </authorList>
    </citation>
    <scope>NUCLEOTIDE SEQUENCE [LARGE SCALE GENOMIC DNA]</scope>
    <source>
        <strain evidence="1 2">22502_06_Cabo</strain>
    </source>
</reference>
<dbReference type="EMBL" id="WMFC01000017">
    <property type="protein sequence ID" value="MYL68615.1"/>
    <property type="molecule type" value="Genomic_DNA"/>
</dbReference>
<name>A0A6B1IZ54_9EURY</name>
<dbReference type="SUPFAM" id="SSF47598">
    <property type="entry name" value="Ribbon-helix-helix"/>
    <property type="match status" value="1"/>
</dbReference>
<evidence type="ECO:0008006" key="3">
    <source>
        <dbReference type="Google" id="ProtNLM"/>
    </source>
</evidence>
<protein>
    <recommendedName>
        <fullName evidence="3">Ribbon-helix-helix protein, CopG family</fullName>
    </recommendedName>
</protein>
<dbReference type="AlphaFoldDB" id="A0A6B1IZ54"/>
<sequence length="165" mass="18292">MTGSEQSEILRRKFSLTGHHDDLLDEIVEQRYASRSEALRAAIQHHARYISDGGETDIESLGAQIEEIGDKIELLQEKLDDRNSVVHIGGEVANSVEAESQTRTDSEVEDLIAAELSEEGALSINEISDQIDKNVTRVILAKDSLVEKEIVRTSEADASKYELNT</sequence>
<evidence type="ECO:0000313" key="1">
    <source>
        <dbReference type="EMBL" id="MYL68615.1"/>
    </source>
</evidence>
<dbReference type="RefSeq" id="WP_159358912.1">
    <property type="nucleotide sequence ID" value="NZ_WMFC01000017.1"/>
</dbReference>
<dbReference type="GO" id="GO:0006355">
    <property type="term" value="P:regulation of DNA-templated transcription"/>
    <property type="evidence" value="ECO:0007669"/>
    <property type="project" value="InterPro"/>
</dbReference>
<comment type="caution">
    <text evidence="1">The sequence shown here is derived from an EMBL/GenBank/DDBJ whole genome shotgun (WGS) entry which is preliminary data.</text>
</comment>
<proteinExistence type="predicted"/>
<gene>
    <name evidence="1" type="ORF">GLW30_12845</name>
</gene>
<organism evidence="1 2">
    <name type="scientific">Halorubrum distributum</name>
    <dbReference type="NCBI Taxonomy" id="29283"/>
    <lineage>
        <taxon>Archaea</taxon>
        <taxon>Methanobacteriati</taxon>
        <taxon>Methanobacteriota</taxon>
        <taxon>Stenosarchaea group</taxon>
        <taxon>Halobacteria</taxon>
        <taxon>Halobacteriales</taxon>
        <taxon>Haloferacaceae</taxon>
        <taxon>Halorubrum</taxon>
        <taxon>Halorubrum distributum group</taxon>
    </lineage>
</organism>
<dbReference type="Proteomes" id="UP000452321">
    <property type="component" value="Unassembled WGS sequence"/>
</dbReference>
<dbReference type="InterPro" id="IPR010985">
    <property type="entry name" value="Ribbon_hlx_hlx"/>
</dbReference>
<accession>A0A6B1IZ54</accession>
<evidence type="ECO:0000313" key="2">
    <source>
        <dbReference type="Proteomes" id="UP000452321"/>
    </source>
</evidence>